<name>A0ABX9TQX0_9GAMM</name>
<dbReference type="Proteomes" id="UP000280271">
    <property type="component" value="Unassembled WGS sequence"/>
</dbReference>
<organism evidence="1 2">
    <name type="scientific">Acinetobacter chengduensis</name>
    <dbReference type="NCBI Taxonomy" id="2420890"/>
    <lineage>
        <taxon>Bacteria</taxon>
        <taxon>Pseudomonadati</taxon>
        <taxon>Pseudomonadota</taxon>
        <taxon>Gammaproteobacteria</taxon>
        <taxon>Moraxellales</taxon>
        <taxon>Moraxellaceae</taxon>
        <taxon>Acinetobacter</taxon>
    </lineage>
</organism>
<accession>A0ABX9TQX0</accession>
<evidence type="ECO:0000313" key="1">
    <source>
        <dbReference type="EMBL" id="RLL16627.1"/>
    </source>
</evidence>
<protein>
    <submittedName>
        <fullName evidence="1">Uncharacterized protein</fullName>
    </submittedName>
</protein>
<proteinExistence type="predicted"/>
<dbReference type="EMBL" id="RCHC01000047">
    <property type="protein sequence ID" value="RLL16627.1"/>
    <property type="molecule type" value="Genomic_DNA"/>
</dbReference>
<gene>
    <name evidence="1" type="ORF">D9K81_17935</name>
</gene>
<feature type="non-terminal residue" evidence="1">
    <location>
        <position position="1"/>
    </location>
</feature>
<reference evidence="1 2" key="1">
    <citation type="submission" date="2018-09" db="EMBL/GenBank/DDBJ databases">
        <title>The draft genome of Acinetobacter sp. strains.</title>
        <authorList>
            <person name="Qin J."/>
            <person name="Feng Y."/>
            <person name="Zong Z."/>
        </authorList>
    </citation>
    <scope>NUCLEOTIDE SEQUENCE [LARGE SCALE GENOMIC DNA]</scope>
    <source>
        <strain evidence="1 2">WCHAc060005</strain>
    </source>
</reference>
<keyword evidence="2" id="KW-1185">Reference proteome</keyword>
<dbReference type="RefSeq" id="WP_171406971.1">
    <property type="nucleotide sequence ID" value="NZ_RCHC01000047.1"/>
</dbReference>
<evidence type="ECO:0000313" key="2">
    <source>
        <dbReference type="Proteomes" id="UP000280271"/>
    </source>
</evidence>
<sequence>ALATGVPFVWVQRVSGEDSTPLTCALSLELKFKNLVRVPDKQLAVCLIASTGEKHIIPLDEQIISLQDGNYSYLGGALNSLSWSDIGSQFISPRIYDIFKDDFNTDSICAVYSEYLELFLRKGTTAWTTMLAGVARITYKGNVYDVPYSAYQFSYAYEIYDYIQELYANISNKLNEIGGFQVTVLDDTTFKGSYDTSFNSGYFPKLKIVPNDKNLSQFSLQLVNDDGWMLDGYTRKDGCLQKRSGSELIEDTSALVIFNSPFAVSQIPNSGGGEYIENENIESEAYVTISTEELEEYENFMTYVENHKKDIKLKLCWKADSRPR</sequence>
<comment type="caution">
    <text evidence="1">The sequence shown here is derived from an EMBL/GenBank/DDBJ whole genome shotgun (WGS) entry which is preliminary data.</text>
</comment>